<proteinExistence type="predicted"/>
<keyword evidence="3" id="KW-1185">Reference proteome</keyword>
<reference evidence="2 3" key="1">
    <citation type="submission" date="2020-08" db="EMBL/GenBank/DDBJ databases">
        <authorList>
            <person name="Newling K."/>
            <person name="Davey J."/>
            <person name="Forrester S."/>
        </authorList>
    </citation>
    <scope>NUCLEOTIDE SEQUENCE [LARGE SCALE GENOMIC DNA]</scope>
    <source>
        <strain evidence="3">Crithidia deanei Carvalho (ATCC PRA-265)</strain>
    </source>
</reference>
<dbReference type="VEuPathDB" id="TriTrypDB:ADEAN_000083400"/>
<dbReference type="Proteomes" id="UP000515908">
    <property type="component" value="Chromosome 01"/>
</dbReference>
<evidence type="ECO:0000313" key="3">
    <source>
        <dbReference type="Proteomes" id="UP000515908"/>
    </source>
</evidence>
<organism evidence="2 3">
    <name type="scientific">Angomonas deanei</name>
    <dbReference type="NCBI Taxonomy" id="59799"/>
    <lineage>
        <taxon>Eukaryota</taxon>
        <taxon>Discoba</taxon>
        <taxon>Euglenozoa</taxon>
        <taxon>Kinetoplastea</taxon>
        <taxon>Metakinetoplastina</taxon>
        <taxon>Trypanosomatida</taxon>
        <taxon>Trypanosomatidae</taxon>
        <taxon>Strigomonadinae</taxon>
        <taxon>Angomonas</taxon>
    </lineage>
</organism>
<sequence length="258" mass="30120">MRRVSLQQRQQREMGSAPRRDRSTGRTSHRNSFRGVPGECYTLDEDTDRYTHVTDPEEVGSTLRNGRRIPLYIVRGRTDTSPTRRTPLFTRGRSPLGCSRLNPYCLACRIKYNLIIVDEKMNPVKWPSSKGRAMESFGDCRYHKGFLLGTSLTRESGGISCRYGKPSDNRMMFAPVDYIDVYENEAPRQTYEVAKEEDPTSDQQQRAKMLRQVERKLKRRLKALLWKEMPNMRDSAEYEHVIEEGLFLLERLKEFKAI</sequence>
<dbReference type="AlphaFoldDB" id="A0A7G2C3U6"/>
<accession>A0A7G2C3U6</accession>
<evidence type="ECO:0000313" key="2">
    <source>
        <dbReference type="EMBL" id="CAD2213393.1"/>
    </source>
</evidence>
<gene>
    <name evidence="2" type="ORF">ADEAN_000083400</name>
</gene>
<feature type="region of interest" description="Disordered" evidence="1">
    <location>
        <begin position="1"/>
        <end position="38"/>
    </location>
</feature>
<name>A0A7G2C3U6_9TRYP</name>
<evidence type="ECO:0000256" key="1">
    <source>
        <dbReference type="SAM" id="MobiDB-lite"/>
    </source>
</evidence>
<protein>
    <submittedName>
        <fullName evidence="2">Uncharacterized protein</fullName>
    </submittedName>
</protein>
<dbReference type="EMBL" id="LR877145">
    <property type="protein sequence ID" value="CAD2213393.1"/>
    <property type="molecule type" value="Genomic_DNA"/>
</dbReference>